<dbReference type="Proteomes" id="UP000499080">
    <property type="component" value="Unassembled WGS sequence"/>
</dbReference>
<organism evidence="1 2">
    <name type="scientific">Araneus ventricosus</name>
    <name type="common">Orbweaver spider</name>
    <name type="synonym">Epeira ventricosa</name>
    <dbReference type="NCBI Taxonomy" id="182803"/>
    <lineage>
        <taxon>Eukaryota</taxon>
        <taxon>Metazoa</taxon>
        <taxon>Ecdysozoa</taxon>
        <taxon>Arthropoda</taxon>
        <taxon>Chelicerata</taxon>
        <taxon>Arachnida</taxon>
        <taxon>Araneae</taxon>
        <taxon>Araneomorphae</taxon>
        <taxon>Entelegynae</taxon>
        <taxon>Araneoidea</taxon>
        <taxon>Araneidae</taxon>
        <taxon>Araneus</taxon>
    </lineage>
</organism>
<name>A0A4Y2UUZ8_ARAVE</name>
<dbReference type="AlphaFoldDB" id="A0A4Y2UUZ8"/>
<accession>A0A4Y2UUZ8</accession>
<keyword evidence="2" id="KW-1185">Reference proteome</keyword>
<comment type="caution">
    <text evidence="1">The sequence shown here is derived from an EMBL/GenBank/DDBJ whole genome shotgun (WGS) entry which is preliminary data.</text>
</comment>
<evidence type="ECO:0000313" key="2">
    <source>
        <dbReference type="Proteomes" id="UP000499080"/>
    </source>
</evidence>
<proteinExistence type="predicted"/>
<reference evidence="1 2" key="1">
    <citation type="journal article" date="2019" name="Sci. Rep.">
        <title>Orb-weaving spider Araneus ventricosus genome elucidates the spidroin gene catalogue.</title>
        <authorList>
            <person name="Kono N."/>
            <person name="Nakamura H."/>
            <person name="Ohtoshi R."/>
            <person name="Moran D.A.P."/>
            <person name="Shinohara A."/>
            <person name="Yoshida Y."/>
            <person name="Fujiwara M."/>
            <person name="Mori M."/>
            <person name="Tomita M."/>
            <person name="Arakawa K."/>
        </authorList>
    </citation>
    <scope>NUCLEOTIDE SEQUENCE [LARGE SCALE GENOMIC DNA]</scope>
</reference>
<protein>
    <submittedName>
        <fullName evidence="1">Uncharacterized protein</fullName>
    </submittedName>
</protein>
<evidence type="ECO:0000313" key="1">
    <source>
        <dbReference type="EMBL" id="GBO15370.1"/>
    </source>
</evidence>
<dbReference type="EMBL" id="BGPR01039418">
    <property type="protein sequence ID" value="GBO15370.1"/>
    <property type="molecule type" value="Genomic_DNA"/>
</dbReference>
<sequence length="119" mass="13386">MPIDGVIGESSQPFLFDLWPWLSHIPRHCESIVCAIVKFRAGSTTIALIAVREMKHLRKFAAKLPHKVCHEKQISRKIKLAASVHSIWVTPLFQKVCPSPSMLFRRRPCLCGLGSLVSV</sequence>
<gene>
    <name evidence="1" type="ORF">AVEN_145844_1</name>
</gene>